<dbReference type="EMBL" id="CP034235">
    <property type="protein sequence ID" value="QGQ97025.1"/>
    <property type="molecule type" value="Genomic_DNA"/>
</dbReference>
<protein>
    <submittedName>
        <fullName evidence="1">Uncharacterized protein</fullName>
    </submittedName>
</protein>
<proteinExistence type="predicted"/>
<evidence type="ECO:0000313" key="1">
    <source>
        <dbReference type="EMBL" id="QGQ97025.1"/>
    </source>
</evidence>
<reference evidence="2" key="1">
    <citation type="submission" date="2018-11" db="EMBL/GenBank/DDBJ databases">
        <title>Complete genome sequence of Paenibacillus sp. ML311-T8.</title>
        <authorList>
            <person name="Nam Y.-D."/>
            <person name="Kang J."/>
            <person name="Chung W.-H."/>
            <person name="Park Y.S."/>
        </authorList>
    </citation>
    <scope>NUCLEOTIDE SEQUENCE [LARGE SCALE GENOMIC DNA]</scope>
    <source>
        <strain evidence="2">ML311-T8</strain>
    </source>
</reference>
<accession>A0A6B8RNA2</accession>
<evidence type="ECO:0000313" key="2">
    <source>
        <dbReference type="Proteomes" id="UP000426246"/>
    </source>
</evidence>
<sequence length="146" mass="16381">MGNPAYSKKQEHLSNCVSRRFANPKQELKVQTIAGVIRDAVKGKGGYNSPKAGHRPYGEKRVKKTPYKWGTLGLSSVSEAIKKDQVVISKRSIRRRMVSHNSQFVAYTIGKAITQLPFKVIQQAAKAHAYKDKISSRKWRKAAGDR</sequence>
<organism evidence="1 2">
    <name type="scientific">Paenibacillus psychroresistens</name>
    <dbReference type="NCBI Taxonomy" id="1778678"/>
    <lineage>
        <taxon>Bacteria</taxon>
        <taxon>Bacillati</taxon>
        <taxon>Bacillota</taxon>
        <taxon>Bacilli</taxon>
        <taxon>Bacillales</taxon>
        <taxon>Paenibacillaceae</taxon>
        <taxon>Paenibacillus</taxon>
    </lineage>
</organism>
<dbReference type="Proteomes" id="UP000426246">
    <property type="component" value="Chromosome"/>
</dbReference>
<dbReference type="RefSeq" id="WP_155702125.1">
    <property type="nucleotide sequence ID" value="NZ_CP034235.1"/>
</dbReference>
<dbReference type="KEGG" id="ppsc:EHS13_20120"/>
<dbReference type="AlphaFoldDB" id="A0A6B8RNA2"/>
<keyword evidence="2" id="KW-1185">Reference proteome</keyword>
<gene>
    <name evidence="1" type="ORF">EHS13_20120</name>
</gene>
<name>A0A6B8RNA2_9BACL</name>